<keyword evidence="3 4" id="KW-0539">Nucleus</keyword>
<evidence type="ECO:0000256" key="1">
    <source>
        <dbReference type="ARBA" id="ARBA00004123"/>
    </source>
</evidence>
<protein>
    <recommendedName>
        <fullName evidence="4">DNA-directed RNA polymerase III subunit</fullName>
    </recommendedName>
</protein>
<dbReference type="AlphaFoldDB" id="A0A5P8D2C7"/>
<comment type="function">
    <text evidence="4">DNA-dependent RNA polymerase catalyzes the transcription of DNA into RNA using the four ribonucleoside triphosphates as substrates. Specific peripheric component of RNA polymerase III which synthesizes small RNAs, such as 5S rRNA and tRNAs.</text>
</comment>
<sequence length="223" mass="25599">MTFNERKAKNPLPFGLDFTDIKNDISGANRLYPILLDGLPTRRELDETFKFSHFCDIINNSYYYTNDLKSYITQKQKQTGKYSANAIGDGIERFSDKYRRAHQKPCNNLNYYSSNLFPSELKLPGLSPSTGKKSNSKTAFTSFTKMSAETFSTLSAEDKQKLLIEKFNSVDDFDEEVVDGDEDDDEDDDEFEEEDDDDYNAEKYFDDGEFDDGDDDADDEVAF</sequence>
<dbReference type="GO" id="GO:0006383">
    <property type="term" value="P:transcription by RNA polymerase III"/>
    <property type="evidence" value="ECO:0007669"/>
    <property type="project" value="UniProtKB-UniRule"/>
</dbReference>
<dbReference type="Pfam" id="PF11705">
    <property type="entry name" value="RNA_pol_3_Rpc31"/>
    <property type="match status" value="1"/>
</dbReference>
<gene>
    <name evidence="6" type="primary">FAS2</name>
</gene>
<proteinExistence type="evidence at transcript level"/>
<comment type="subunit">
    <text evidence="4">Component of the RNA polymerase III (Pol III) complex.</text>
</comment>
<accession>A0A5P8D2C7</accession>
<evidence type="ECO:0000256" key="2">
    <source>
        <dbReference type="ARBA" id="ARBA00008352"/>
    </source>
</evidence>
<dbReference type="PANTHER" id="PTHR15367">
    <property type="entry name" value="DNA-DIRECTED RNA POLYMERASE III"/>
    <property type="match status" value="1"/>
</dbReference>
<organism evidence="6">
    <name type="scientific">Ogataea thermomethanolica</name>
    <name type="common">nom. inval.</name>
    <dbReference type="NCBI Taxonomy" id="310468"/>
    <lineage>
        <taxon>Eukaryota</taxon>
        <taxon>Fungi</taxon>
        <taxon>Dikarya</taxon>
        <taxon>Ascomycota</taxon>
        <taxon>Saccharomycotina</taxon>
        <taxon>Pichiomycetes</taxon>
        <taxon>Pichiales</taxon>
        <taxon>Pichiaceae</taxon>
        <taxon>Ogataea</taxon>
    </lineage>
</organism>
<feature type="region of interest" description="Disordered" evidence="5">
    <location>
        <begin position="173"/>
        <end position="223"/>
    </location>
</feature>
<dbReference type="GO" id="GO:0005666">
    <property type="term" value="C:RNA polymerase III complex"/>
    <property type="evidence" value="ECO:0007669"/>
    <property type="project" value="UniProtKB-UniRule"/>
</dbReference>
<dbReference type="PIRSF" id="PIRSF000777">
    <property type="entry name" value="RNA_polIII_C31"/>
    <property type="match status" value="1"/>
</dbReference>
<dbReference type="PANTHER" id="PTHR15367:SF2">
    <property type="entry name" value="DNA-DIRECTED RNA POLYMERASE III SUBUNIT"/>
    <property type="match status" value="1"/>
</dbReference>
<comment type="subcellular location">
    <subcellularLocation>
        <location evidence="1 4">Nucleus</location>
    </subcellularLocation>
</comment>
<comment type="similarity">
    <text evidence="2 4">Belongs to the eukaryotic RPC7 RNA polymerase subunit family.</text>
</comment>
<evidence type="ECO:0000256" key="3">
    <source>
        <dbReference type="ARBA" id="ARBA00023242"/>
    </source>
</evidence>
<evidence type="ECO:0000256" key="5">
    <source>
        <dbReference type="SAM" id="MobiDB-lite"/>
    </source>
</evidence>
<feature type="compositionally biased region" description="Acidic residues" evidence="5">
    <location>
        <begin position="173"/>
        <end position="199"/>
    </location>
</feature>
<evidence type="ECO:0000313" key="6">
    <source>
        <dbReference type="EMBL" id="QFP92352.1"/>
    </source>
</evidence>
<feature type="compositionally biased region" description="Acidic residues" evidence="5">
    <location>
        <begin position="207"/>
        <end position="223"/>
    </location>
</feature>
<name>A0A5P8D2C7_9ASCO</name>
<dbReference type="InterPro" id="IPR024661">
    <property type="entry name" value="RNA_pol_III_Rpc31"/>
</dbReference>
<reference evidence="6" key="1">
    <citation type="submission" date="2019-03" db="EMBL/GenBank/DDBJ databases">
        <authorList>
            <person name="Promdonkoy P."/>
            <person name="Likhitrattanapisal S."/>
            <person name="Harnpichanchai P."/>
            <person name="Fujiyama K."/>
            <person name="Kaneko Y."/>
            <person name="Eurwilaichitr L."/>
            <person name="Ingsriswang S."/>
            <person name="Tanapongpipat S."/>
            <person name="Wongwisansri S."/>
        </authorList>
    </citation>
    <scope>NUCLEOTIDE SEQUENCE</scope>
    <source>
        <strain evidence="6">TBRC 656</strain>
    </source>
</reference>
<dbReference type="EMBL" id="MK679672">
    <property type="protein sequence ID" value="QFP92352.1"/>
    <property type="molecule type" value="mRNA"/>
</dbReference>
<evidence type="ECO:0000256" key="4">
    <source>
        <dbReference type="PIRNR" id="PIRNR000777"/>
    </source>
</evidence>